<feature type="transmembrane region" description="Helical" evidence="2">
    <location>
        <begin position="243"/>
        <end position="260"/>
    </location>
</feature>
<keyword evidence="3" id="KW-0808">Transferase</keyword>
<evidence type="ECO:0000256" key="2">
    <source>
        <dbReference type="SAM" id="Phobius"/>
    </source>
</evidence>
<feature type="transmembrane region" description="Helical" evidence="2">
    <location>
        <begin position="163"/>
        <end position="184"/>
    </location>
</feature>
<accession>A0A1I5KUT1</accession>
<dbReference type="GO" id="GO:0008168">
    <property type="term" value="F:methyltransferase activity"/>
    <property type="evidence" value="ECO:0007669"/>
    <property type="project" value="UniProtKB-KW"/>
</dbReference>
<feature type="transmembrane region" description="Helical" evidence="2">
    <location>
        <begin position="221"/>
        <end position="237"/>
    </location>
</feature>
<feature type="transmembrane region" description="Helical" evidence="2">
    <location>
        <begin position="77"/>
        <end position="97"/>
    </location>
</feature>
<evidence type="ECO:0000313" key="4">
    <source>
        <dbReference type="Proteomes" id="UP000199137"/>
    </source>
</evidence>
<dbReference type="Proteomes" id="UP000199137">
    <property type="component" value="Unassembled WGS sequence"/>
</dbReference>
<organism evidence="3 4">
    <name type="scientific">Amycolatopsis rubida</name>
    <dbReference type="NCBI Taxonomy" id="112413"/>
    <lineage>
        <taxon>Bacteria</taxon>
        <taxon>Bacillati</taxon>
        <taxon>Actinomycetota</taxon>
        <taxon>Actinomycetes</taxon>
        <taxon>Pseudonocardiales</taxon>
        <taxon>Pseudonocardiaceae</taxon>
        <taxon>Amycolatopsis</taxon>
    </lineage>
</organism>
<dbReference type="STRING" id="112413.SAMN05421854_103333"/>
<gene>
    <name evidence="3" type="ORF">SAMN05421854_103333</name>
</gene>
<evidence type="ECO:0000313" key="3">
    <source>
        <dbReference type="EMBL" id="SFO88386.1"/>
    </source>
</evidence>
<protein>
    <submittedName>
        <fullName evidence="3">Leader peptidase (Prepilin peptidase) / N-methyltransferase</fullName>
    </submittedName>
</protein>
<feature type="transmembrane region" description="Helical" evidence="2">
    <location>
        <begin position="190"/>
        <end position="209"/>
    </location>
</feature>
<reference evidence="3 4" key="1">
    <citation type="submission" date="2016-10" db="EMBL/GenBank/DDBJ databases">
        <authorList>
            <person name="de Groot N.N."/>
        </authorList>
    </citation>
    <scope>NUCLEOTIDE SEQUENCE [LARGE SCALE GENOMIC DNA]</scope>
    <source>
        <strain evidence="3 4">DSM 44637</strain>
    </source>
</reference>
<dbReference type="Gene3D" id="1.20.120.1220">
    <property type="match status" value="1"/>
</dbReference>
<keyword evidence="2" id="KW-0812">Transmembrane</keyword>
<keyword evidence="3" id="KW-0489">Methyltransferase</keyword>
<evidence type="ECO:0000256" key="1">
    <source>
        <dbReference type="SAM" id="MobiDB-lite"/>
    </source>
</evidence>
<dbReference type="GO" id="GO:0032259">
    <property type="term" value="P:methylation"/>
    <property type="evidence" value="ECO:0007669"/>
    <property type="project" value="UniProtKB-KW"/>
</dbReference>
<feature type="transmembrane region" description="Helical" evidence="2">
    <location>
        <begin position="109"/>
        <end position="132"/>
    </location>
</feature>
<feature type="region of interest" description="Disordered" evidence="1">
    <location>
        <begin position="38"/>
        <end position="58"/>
    </location>
</feature>
<keyword evidence="2" id="KW-1133">Transmembrane helix</keyword>
<sequence>MGAALARFRWRGRLVVMPKAGPLAGCPSELAVNPSADSQIAPIGTDQPTAEPGGIGEHSATPADPQNVFCHRGQSMMLIPVLGAASVVAGPCLLAAAERTTGTTVAASRSARTALTAGMSVAAAGLGCIGLPKLGATPIWVAWCWACALGCGLTLTDLRCRRLPFPMVAALAGGGAALLLFDAIVHGTWIRFGFACASMVALLGLALLVQVCAPEHTGGGDTALYAALGLYLGWFGWDGLLRGLLIASGLTALVALAVTLSSKSMNSRFPAGPPLLVGSLASILLT</sequence>
<name>A0A1I5KUT1_9PSEU</name>
<keyword evidence="2" id="KW-0472">Membrane</keyword>
<dbReference type="EMBL" id="FOWC01000003">
    <property type="protein sequence ID" value="SFO88386.1"/>
    <property type="molecule type" value="Genomic_DNA"/>
</dbReference>
<feature type="transmembrane region" description="Helical" evidence="2">
    <location>
        <begin position="138"/>
        <end position="156"/>
    </location>
</feature>
<proteinExistence type="predicted"/>
<dbReference type="AlphaFoldDB" id="A0A1I5KUT1"/>